<dbReference type="Pfam" id="PF07885">
    <property type="entry name" value="Ion_trans_2"/>
    <property type="match status" value="2"/>
</dbReference>
<dbReference type="GO" id="GO:0015271">
    <property type="term" value="F:outward rectifier potassium channel activity"/>
    <property type="evidence" value="ECO:0007669"/>
    <property type="project" value="TreeGrafter"/>
</dbReference>
<accession>A0AAP0BQ71</accession>
<evidence type="ECO:0000256" key="6">
    <source>
        <dbReference type="ARBA" id="ARBA00023065"/>
    </source>
</evidence>
<dbReference type="AlphaFoldDB" id="A0AAP0BQ71"/>
<feature type="transmembrane region" description="Helical" evidence="9">
    <location>
        <begin position="57"/>
        <end position="81"/>
    </location>
</feature>
<dbReference type="InterPro" id="IPR013099">
    <property type="entry name" value="K_chnl_dom"/>
</dbReference>
<proteinExistence type="inferred from homology"/>
<comment type="caution">
    <text evidence="11">The sequence shown here is derived from an EMBL/GenBank/DDBJ whole genome shotgun (WGS) entry which is preliminary data.</text>
</comment>
<dbReference type="GO" id="GO:0022841">
    <property type="term" value="F:potassium ion leak channel activity"/>
    <property type="evidence" value="ECO:0007669"/>
    <property type="project" value="TreeGrafter"/>
</dbReference>
<evidence type="ECO:0000256" key="3">
    <source>
        <dbReference type="ARBA" id="ARBA00022448"/>
    </source>
</evidence>
<feature type="domain" description="Potassium channel" evidence="10">
    <location>
        <begin position="13"/>
        <end position="81"/>
    </location>
</feature>
<keyword evidence="3" id="KW-0813">Transport</keyword>
<dbReference type="GO" id="GO:0005774">
    <property type="term" value="C:vacuolar membrane"/>
    <property type="evidence" value="ECO:0007669"/>
    <property type="project" value="UniProtKB-ARBA"/>
</dbReference>
<evidence type="ECO:0000313" key="11">
    <source>
        <dbReference type="EMBL" id="KAK8947083.1"/>
    </source>
</evidence>
<evidence type="ECO:0000256" key="7">
    <source>
        <dbReference type="ARBA" id="ARBA00023136"/>
    </source>
</evidence>
<dbReference type="GO" id="GO:0030322">
    <property type="term" value="P:stabilization of membrane potential"/>
    <property type="evidence" value="ECO:0007669"/>
    <property type="project" value="TreeGrafter"/>
</dbReference>
<organism evidence="11 12">
    <name type="scientific">Platanthera zijinensis</name>
    <dbReference type="NCBI Taxonomy" id="2320716"/>
    <lineage>
        <taxon>Eukaryota</taxon>
        <taxon>Viridiplantae</taxon>
        <taxon>Streptophyta</taxon>
        <taxon>Embryophyta</taxon>
        <taxon>Tracheophyta</taxon>
        <taxon>Spermatophyta</taxon>
        <taxon>Magnoliopsida</taxon>
        <taxon>Liliopsida</taxon>
        <taxon>Asparagales</taxon>
        <taxon>Orchidaceae</taxon>
        <taxon>Orchidoideae</taxon>
        <taxon>Orchideae</taxon>
        <taxon>Orchidinae</taxon>
        <taxon>Platanthera</taxon>
    </lineage>
</organism>
<protein>
    <submittedName>
        <fullName evidence="11">Two-pore potassium channel 5</fullName>
    </submittedName>
</protein>
<feature type="transmembrane region" description="Helical" evidence="9">
    <location>
        <begin position="30"/>
        <end position="51"/>
    </location>
</feature>
<comment type="similarity">
    <text evidence="2">Belongs to the two pore domain potassium channel (TC 1.A.1.7) family.</text>
</comment>
<keyword evidence="12" id="KW-1185">Reference proteome</keyword>
<dbReference type="PANTHER" id="PTHR11003:SF291">
    <property type="entry name" value="IP11374P"/>
    <property type="match status" value="1"/>
</dbReference>
<evidence type="ECO:0000313" key="12">
    <source>
        <dbReference type="Proteomes" id="UP001418222"/>
    </source>
</evidence>
<dbReference type="GO" id="GO:0005886">
    <property type="term" value="C:plasma membrane"/>
    <property type="evidence" value="ECO:0007669"/>
    <property type="project" value="TreeGrafter"/>
</dbReference>
<reference evidence="11 12" key="1">
    <citation type="journal article" date="2022" name="Nat. Plants">
        <title>Genomes of leafy and leafless Platanthera orchids illuminate the evolution of mycoheterotrophy.</title>
        <authorList>
            <person name="Li M.H."/>
            <person name="Liu K.W."/>
            <person name="Li Z."/>
            <person name="Lu H.C."/>
            <person name="Ye Q.L."/>
            <person name="Zhang D."/>
            <person name="Wang J.Y."/>
            <person name="Li Y.F."/>
            <person name="Zhong Z.M."/>
            <person name="Liu X."/>
            <person name="Yu X."/>
            <person name="Liu D.K."/>
            <person name="Tu X.D."/>
            <person name="Liu B."/>
            <person name="Hao Y."/>
            <person name="Liao X.Y."/>
            <person name="Jiang Y.T."/>
            <person name="Sun W.H."/>
            <person name="Chen J."/>
            <person name="Chen Y.Q."/>
            <person name="Ai Y."/>
            <person name="Zhai J.W."/>
            <person name="Wu S.S."/>
            <person name="Zhou Z."/>
            <person name="Hsiao Y.Y."/>
            <person name="Wu W.L."/>
            <person name="Chen Y.Y."/>
            <person name="Lin Y.F."/>
            <person name="Hsu J.L."/>
            <person name="Li C.Y."/>
            <person name="Wang Z.W."/>
            <person name="Zhao X."/>
            <person name="Zhong W.Y."/>
            <person name="Ma X.K."/>
            <person name="Ma L."/>
            <person name="Huang J."/>
            <person name="Chen G.Z."/>
            <person name="Huang M.Z."/>
            <person name="Huang L."/>
            <person name="Peng D.H."/>
            <person name="Luo Y.B."/>
            <person name="Zou S.Q."/>
            <person name="Chen S.P."/>
            <person name="Lan S."/>
            <person name="Tsai W.C."/>
            <person name="Van de Peer Y."/>
            <person name="Liu Z.J."/>
        </authorList>
    </citation>
    <scope>NUCLEOTIDE SEQUENCE [LARGE SCALE GENOMIC DNA]</scope>
    <source>
        <strain evidence="11">Lor287</strain>
    </source>
</reference>
<evidence type="ECO:0000256" key="1">
    <source>
        <dbReference type="ARBA" id="ARBA00004141"/>
    </source>
</evidence>
<sequence length="210" mass="24578">MVLLIGAFSTHHFKGLRLDEKNESIPRKQFFFFSIYFQVVSITTVGYGDIVPLTDKVKVLSCFIAILRASVLNLFISSIISDIFDFRKIRIRYITFTVLIIFVLGVVVIHFTEKYNFGNSLYLTIMSFTSVGYDDISFKSSHGRLFASIWLILATTAWYLILNIVPIIIKRHRRDHELQRYPSIYDLTTRIRLEEKYKYVSLFLFSQLIC</sequence>
<dbReference type="SUPFAM" id="SSF81324">
    <property type="entry name" value="Voltage-gated potassium channels"/>
    <property type="match status" value="2"/>
</dbReference>
<evidence type="ECO:0000256" key="5">
    <source>
        <dbReference type="ARBA" id="ARBA00022989"/>
    </source>
</evidence>
<feature type="transmembrane region" description="Helical" evidence="9">
    <location>
        <begin position="93"/>
        <end position="112"/>
    </location>
</feature>
<name>A0AAP0BQ71_9ASPA</name>
<evidence type="ECO:0000256" key="9">
    <source>
        <dbReference type="SAM" id="Phobius"/>
    </source>
</evidence>
<dbReference type="PANTHER" id="PTHR11003">
    <property type="entry name" value="POTASSIUM CHANNEL, SUBFAMILY K"/>
    <property type="match status" value="1"/>
</dbReference>
<gene>
    <name evidence="11" type="primary">TPK5</name>
    <name evidence="11" type="ORF">KSP39_PZI007431</name>
</gene>
<dbReference type="Proteomes" id="UP001418222">
    <property type="component" value="Unassembled WGS sequence"/>
</dbReference>
<evidence type="ECO:0000256" key="8">
    <source>
        <dbReference type="ARBA" id="ARBA00023303"/>
    </source>
</evidence>
<keyword evidence="5 9" id="KW-1133">Transmembrane helix</keyword>
<evidence type="ECO:0000256" key="4">
    <source>
        <dbReference type="ARBA" id="ARBA00022692"/>
    </source>
</evidence>
<dbReference type="Gene3D" id="1.10.287.70">
    <property type="match status" value="2"/>
</dbReference>
<dbReference type="EMBL" id="JBBWWQ010000005">
    <property type="protein sequence ID" value="KAK8947083.1"/>
    <property type="molecule type" value="Genomic_DNA"/>
</dbReference>
<evidence type="ECO:0000259" key="10">
    <source>
        <dbReference type="Pfam" id="PF07885"/>
    </source>
</evidence>
<dbReference type="InterPro" id="IPR003280">
    <property type="entry name" value="2pore_dom_K_chnl"/>
</dbReference>
<feature type="domain" description="Potassium channel" evidence="10">
    <location>
        <begin position="97"/>
        <end position="165"/>
    </location>
</feature>
<feature type="transmembrane region" description="Helical" evidence="9">
    <location>
        <begin position="147"/>
        <end position="169"/>
    </location>
</feature>
<keyword evidence="8 11" id="KW-0407">Ion channel</keyword>
<keyword evidence="6" id="KW-0406">Ion transport</keyword>
<comment type="subcellular location">
    <subcellularLocation>
        <location evidence="1">Membrane</location>
        <topology evidence="1">Multi-pass membrane protein</topology>
    </subcellularLocation>
</comment>
<keyword evidence="4 9" id="KW-0812">Transmembrane</keyword>
<keyword evidence="7 9" id="KW-0472">Membrane</keyword>
<evidence type="ECO:0000256" key="2">
    <source>
        <dbReference type="ARBA" id="ARBA00010159"/>
    </source>
</evidence>
<dbReference type="PRINTS" id="PR01333">
    <property type="entry name" value="2POREKCHANEL"/>
</dbReference>